<dbReference type="WBParaSite" id="ACRNAN_scaffold388.g27822.t1">
    <property type="protein sequence ID" value="ACRNAN_scaffold388.g27822.t1"/>
    <property type="gene ID" value="ACRNAN_scaffold388.g27822"/>
</dbReference>
<organism evidence="1 2">
    <name type="scientific">Acrobeloides nanus</name>
    <dbReference type="NCBI Taxonomy" id="290746"/>
    <lineage>
        <taxon>Eukaryota</taxon>
        <taxon>Metazoa</taxon>
        <taxon>Ecdysozoa</taxon>
        <taxon>Nematoda</taxon>
        <taxon>Chromadorea</taxon>
        <taxon>Rhabditida</taxon>
        <taxon>Tylenchina</taxon>
        <taxon>Cephalobomorpha</taxon>
        <taxon>Cephaloboidea</taxon>
        <taxon>Cephalobidae</taxon>
        <taxon>Acrobeloides</taxon>
    </lineage>
</organism>
<protein>
    <submittedName>
        <fullName evidence="2">Uncharacterized protein</fullName>
    </submittedName>
</protein>
<evidence type="ECO:0000313" key="2">
    <source>
        <dbReference type="WBParaSite" id="ACRNAN_scaffold388.g27822.t1"/>
    </source>
</evidence>
<keyword evidence="1" id="KW-1185">Reference proteome</keyword>
<evidence type="ECO:0000313" key="1">
    <source>
        <dbReference type="Proteomes" id="UP000887540"/>
    </source>
</evidence>
<dbReference type="Proteomes" id="UP000887540">
    <property type="component" value="Unplaced"/>
</dbReference>
<accession>A0A914DSH2</accession>
<reference evidence="2" key="1">
    <citation type="submission" date="2022-11" db="UniProtKB">
        <authorList>
            <consortium name="WormBaseParasite"/>
        </authorList>
    </citation>
    <scope>IDENTIFICATION</scope>
</reference>
<name>A0A914DSH2_9BILA</name>
<dbReference type="AlphaFoldDB" id="A0A914DSH2"/>
<proteinExistence type="predicted"/>
<sequence>MSIITTVPIQNNRIKQLIQQMESTSIITFHQSCLELMSKGFSMNRHVVDFLLQKLVMWKSSNGVLGIAFLVFQLTL</sequence>